<dbReference type="RefSeq" id="WP_006881315.1">
    <property type="nucleotide sequence ID" value="NZ_AEVS01000106.1"/>
</dbReference>
<organism evidence="2 3">
    <name type="scientific">Vibrio brasiliensis LMG 20546</name>
    <dbReference type="NCBI Taxonomy" id="945543"/>
    <lineage>
        <taxon>Bacteria</taxon>
        <taxon>Pseudomonadati</taxon>
        <taxon>Pseudomonadota</taxon>
        <taxon>Gammaproteobacteria</taxon>
        <taxon>Vibrionales</taxon>
        <taxon>Vibrionaceae</taxon>
        <taxon>Vibrio</taxon>
        <taxon>Vibrio oreintalis group</taxon>
    </lineage>
</organism>
<sequence length="104" mass="12198">MTKVKQLIELIDDLELTMQQLGQWQETPPDEQALLSQQPFAIDTLTPSEWLQWIFIARIRLLITRNQPLPSGFSIAPYFEECWKEQSQLTPLLTIIQKLDEVCR</sequence>
<proteinExistence type="predicted"/>
<dbReference type="EMBL" id="AEVS01000106">
    <property type="protein sequence ID" value="EGA63831.1"/>
    <property type="molecule type" value="Genomic_DNA"/>
</dbReference>
<dbReference type="PANTHER" id="PTHR39586:SF1">
    <property type="entry name" value="CYTOPLASMIC PROTEIN"/>
    <property type="match status" value="1"/>
</dbReference>
<dbReference type="Proteomes" id="UP000004371">
    <property type="component" value="Unassembled WGS sequence"/>
</dbReference>
<dbReference type="STRING" id="945543.VIBR0546_20590"/>
<keyword evidence="3" id="KW-1185">Reference proteome</keyword>
<protein>
    <recommendedName>
        <fullName evidence="1">YqcC-like domain-containing protein</fullName>
    </recommendedName>
</protein>
<feature type="domain" description="YqcC-like" evidence="1">
    <location>
        <begin position="7"/>
        <end position="101"/>
    </location>
</feature>
<dbReference type="InterPro" id="IPR007384">
    <property type="entry name" value="UCP006257"/>
</dbReference>
<evidence type="ECO:0000313" key="2">
    <source>
        <dbReference type="EMBL" id="EGA63831.1"/>
    </source>
</evidence>
<evidence type="ECO:0000313" key="3">
    <source>
        <dbReference type="Proteomes" id="UP000004371"/>
    </source>
</evidence>
<name>E8LZP8_9VIBR</name>
<dbReference type="Pfam" id="PF04287">
    <property type="entry name" value="DUF446"/>
    <property type="match status" value="1"/>
</dbReference>
<accession>E8LZP8</accession>
<comment type="caution">
    <text evidence="2">The sequence shown here is derived from an EMBL/GenBank/DDBJ whole genome shotgun (WGS) entry which is preliminary data.</text>
</comment>
<dbReference type="PANTHER" id="PTHR39586">
    <property type="entry name" value="CYTOPLASMIC PROTEIN-RELATED"/>
    <property type="match status" value="1"/>
</dbReference>
<dbReference type="OrthoDB" id="8794567at2"/>
<gene>
    <name evidence="2" type="ORF">VIBR0546_20590</name>
</gene>
<reference evidence="2 3" key="1">
    <citation type="journal article" date="2012" name="Int. J. Syst. Evol. Microbiol.">
        <title>Vibrio caribbeanicus sp. nov., isolated from the marine sponge Scleritoderma cyanea.</title>
        <authorList>
            <person name="Hoffmann M."/>
            <person name="Monday S.R."/>
            <person name="Allard M.W."/>
            <person name="Strain E.A."/>
            <person name="Whittaker P."/>
            <person name="Naum M."/>
            <person name="McCarthy P.J."/>
            <person name="Lopez J.V."/>
            <person name="Fischer M."/>
            <person name="Brown E.W."/>
        </authorList>
    </citation>
    <scope>NUCLEOTIDE SEQUENCE [LARGE SCALE GENOMIC DNA]</scope>
    <source>
        <strain evidence="2 3">LMG 20546</strain>
    </source>
</reference>
<dbReference type="InterPro" id="IPR023376">
    <property type="entry name" value="YqcC-like_dom"/>
</dbReference>
<evidence type="ECO:0000259" key="1">
    <source>
        <dbReference type="Pfam" id="PF04287"/>
    </source>
</evidence>
<dbReference type="Gene3D" id="1.20.1440.40">
    <property type="entry name" value="YqcC-like"/>
    <property type="match status" value="1"/>
</dbReference>
<dbReference type="GO" id="GO:0044010">
    <property type="term" value="P:single-species biofilm formation"/>
    <property type="evidence" value="ECO:0007669"/>
    <property type="project" value="TreeGrafter"/>
</dbReference>
<dbReference type="eggNOG" id="COG3098">
    <property type="taxonomic scope" value="Bacteria"/>
</dbReference>
<dbReference type="InterPro" id="IPR036814">
    <property type="entry name" value="YqcC-like_sf"/>
</dbReference>
<dbReference type="SUPFAM" id="SSF158452">
    <property type="entry name" value="YqcC-like"/>
    <property type="match status" value="1"/>
</dbReference>
<dbReference type="PIRSF" id="PIRSF006257">
    <property type="entry name" value="UCP006257"/>
    <property type="match status" value="1"/>
</dbReference>
<dbReference type="AlphaFoldDB" id="E8LZP8"/>